<dbReference type="SMART" id="SM00406">
    <property type="entry name" value="IGv"/>
    <property type="match status" value="2"/>
</dbReference>
<comment type="subcellular location">
    <subcellularLocation>
        <location evidence="1">Membrane</location>
    </subcellularLocation>
</comment>
<dbReference type="GO" id="GO:0005102">
    <property type="term" value="F:signaling receptor binding"/>
    <property type="evidence" value="ECO:0007669"/>
    <property type="project" value="TreeGrafter"/>
</dbReference>
<dbReference type="InterPro" id="IPR013106">
    <property type="entry name" value="Ig_V-set"/>
</dbReference>
<dbReference type="InterPro" id="IPR036179">
    <property type="entry name" value="Ig-like_dom_sf"/>
</dbReference>
<evidence type="ECO:0000259" key="6">
    <source>
        <dbReference type="PROSITE" id="PS50835"/>
    </source>
</evidence>
<dbReference type="InterPro" id="IPR003598">
    <property type="entry name" value="Ig_sub2"/>
</dbReference>
<dbReference type="AlphaFoldDB" id="A0A5N5JK23"/>
<feature type="signal peptide" evidence="5">
    <location>
        <begin position="1"/>
        <end position="18"/>
    </location>
</feature>
<feature type="domain" description="Ig-like" evidence="6">
    <location>
        <begin position="107"/>
        <end position="210"/>
    </location>
</feature>
<dbReference type="GO" id="GO:0001817">
    <property type="term" value="P:regulation of cytokine production"/>
    <property type="evidence" value="ECO:0007669"/>
    <property type="project" value="TreeGrafter"/>
</dbReference>
<comment type="caution">
    <text evidence="7">The sequence shown here is derived from an EMBL/GenBank/DDBJ whole genome shotgun (WGS) entry which is preliminary data.</text>
</comment>
<dbReference type="GO" id="GO:0009897">
    <property type="term" value="C:external side of plasma membrane"/>
    <property type="evidence" value="ECO:0007669"/>
    <property type="project" value="TreeGrafter"/>
</dbReference>
<dbReference type="SUPFAM" id="SSF48726">
    <property type="entry name" value="Immunoglobulin"/>
    <property type="match status" value="2"/>
</dbReference>
<dbReference type="Pfam" id="PF07686">
    <property type="entry name" value="V-set"/>
    <property type="match status" value="2"/>
</dbReference>
<reference evidence="7 8" key="1">
    <citation type="submission" date="2019-06" db="EMBL/GenBank/DDBJ databases">
        <title>A chromosome-scale genome assembly of the striped catfish, Pangasianodon hypophthalmus.</title>
        <authorList>
            <person name="Wen M."/>
            <person name="Zahm M."/>
            <person name="Roques C."/>
            <person name="Cabau C."/>
            <person name="Klopp C."/>
            <person name="Donnadieu C."/>
            <person name="Jouanno E."/>
            <person name="Avarre J.-C."/>
            <person name="Campet M."/>
            <person name="Ha T.T.T."/>
            <person name="Dugue R."/>
            <person name="Lampietro C."/>
            <person name="Louis A."/>
            <person name="Herpin A."/>
            <person name="Echchiki A."/>
            <person name="Berthelot C."/>
            <person name="Parey E."/>
            <person name="Roest-Crollius H."/>
            <person name="Braasch I."/>
            <person name="Postlethwait J."/>
            <person name="Bobe J."/>
            <person name="Montfort J."/>
            <person name="Bouchez O."/>
            <person name="Begum T."/>
            <person name="Schartl M."/>
            <person name="Guiguen Y."/>
        </authorList>
    </citation>
    <scope>NUCLEOTIDE SEQUENCE [LARGE SCALE GENOMIC DNA]</scope>
    <source>
        <strain evidence="7 8">Indonesia</strain>
        <tissue evidence="7">Blood</tissue>
    </source>
</reference>
<evidence type="ECO:0000313" key="8">
    <source>
        <dbReference type="Proteomes" id="UP000327468"/>
    </source>
</evidence>
<feature type="transmembrane region" description="Helical" evidence="4">
    <location>
        <begin position="225"/>
        <end position="244"/>
    </location>
</feature>
<dbReference type="EMBL" id="VFJC01000029">
    <property type="protein sequence ID" value="KAB5518274.1"/>
    <property type="molecule type" value="Genomic_DNA"/>
</dbReference>
<dbReference type="InterPro" id="IPR003599">
    <property type="entry name" value="Ig_sub"/>
</dbReference>
<evidence type="ECO:0000256" key="3">
    <source>
        <dbReference type="ARBA" id="ARBA00023319"/>
    </source>
</evidence>
<dbReference type="Gene3D" id="2.60.40.10">
    <property type="entry name" value="Immunoglobulins"/>
    <property type="match status" value="2"/>
</dbReference>
<keyword evidence="3" id="KW-0393">Immunoglobulin domain</keyword>
<evidence type="ECO:0000256" key="1">
    <source>
        <dbReference type="ARBA" id="ARBA00004370"/>
    </source>
</evidence>
<dbReference type="SMART" id="SM00409">
    <property type="entry name" value="IG"/>
    <property type="match status" value="2"/>
</dbReference>
<dbReference type="PANTHER" id="PTHR24100:SF130">
    <property type="entry name" value="BUTYROPHILIN-LIKE PROTEIN 9"/>
    <property type="match status" value="1"/>
</dbReference>
<dbReference type="PANTHER" id="PTHR24100">
    <property type="entry name" value="BUTYROPHILIN"/>
    <property type="match status" value="1"/>
</dbReference>
<keyword evidence="2 4" id="KW-0472">Membrane</keyword>
<gene>
    <name evidence="7" type="ORF">PHYPO_G00163860</name>
</gene>
<feature type="chain" id="PRO_5024423177" description="Ig-like domain-containing protein" evidence="5">
    <location>
        <begin position="19"/>
        <end position="269"/>
    </location>
</feature>
<dbReference type="SMART" id="SM00408">
    <property type="entry name" value="IGc2"/>
    <property type="match status" value="2"/>
</dbReference>
<accession>A0A5N5JK23</accession>
<evidence type="ECO:0000256" key="5">
    <source>
        <dbReference type="SAM" id="SignalP"/>
    </source>
</evidence>
<dbReference type="InterPro" id="IPR007110">
    <property type="entry name" value="Ig-like_dom"/>
</dbReference>
<dbReference type="Proteomes" id="UP000327468">
    <property type="component" value="Chromosome 28"/>
</dbReference>
<organism evidence="7 8">
    <name type="scientific">Pangasianodon hypophthalmus</name>
    <name type="common">Striped catfish</name>
    <name type="synonym">Helicophagus hypophthalmus</name>
    <dbReference type="NCBI Taxonomy" id="310915"/>
    <lineage>
        <taxon>Eukaryota</taxon>
        <taxon>Metazoa</taxon>
        <taxon>Chordata</taxon>
        <taxon>Craniata</taxon>
        <taxon>Vertebrata</taxon>
        <taxon>Euteleostomi</taxon>
        <taxon>Actinopterygii</taxon>
        <taxon>Neopterygii</taxon>
        <taxon>Teleostei</taxon>
        <taxon>Ostariophysi</taxon>
        <taxon>Siluriformes</taxon>
        <taxon>Pangasiidae</taxon>
        <taxon>Pangasianodon</taxon>
    </lineage>
</organism>
<keyword evidence="5" id="KW-0732">Signal</keyword>
<evidence type="ECO:0000256" key="4">
    <source>
        <dbReference type="SAM" id="Phobius"/>
    </source>
</evidence>
<protein>
    <recommendedName>
        <fullName evidence="6">Ig-like domain-containing protein</fullName>
    </recommendedName>
</protein>
<dbReference type="GO" id="GO:0050852">
    <property type="term" value="P:T cell receptor signaling pathway"/>
    <property type="evidence" value="ECO:0007669"/>
    <property type="project" value="TreeGrafter"/>
</dbReference>
<dbReference type="PROSITE" id="PS50835">
    <property type="entry name" value="IG_LIKE"/>
    <property type="match status" value="1"/>
</dbReference>
<name>A0A5N5JK23_PANHP</name>
<sequence length="269" mass="29800">MFLLCFLGLLTFSPVTSGLTVVLGHTATIPCNRSCSTVKWFRKEILVCSFAEGKFTIEPGFKGRIEFSEANLKQGNASLTITEVVYNDRGWYVCSCDGDLGCDHYLEVVVPTSLTVVSGENAKLPCYAETDKLTAESNANIRWEKDDKLVVKLANGEMEFGAGFQDRVSVSKEDYNRGDLSLTIDDVRPSEAGLYTCFVPSEKSKQPEIIALIVKDSPPRWLTEHYISVVCVIIVAVAAALLWAHRWKLFTAVCCPHSQHRPVPQAEGR</sequence>
<evidence type="ECO:0000256" key="2">
    <source>
        <dbReference type="ARBA" id="ARBA00023136"/>
    </source>
</evidence>
<proteinExistence type="predicted"/>
<dbReference type="InterPro" id="IPR013783">
    <property type="entry name" value="Ig-like_fold"/>
</dbReference>
<keyword evidence="8" id="KW-1185">Reference proteome</keyword>
<keyword evidence="4" id="KW-0812">Transmembrane</keyword>
<evidence type="ECO:0000313" key="7">
    <source>
        <dbReference type="EMBL" id="KAB5518274.1"/>
    </source>
</evidence>
<keyword evidence="4" id="KW-1133">Transmembrane helix</keyword>
<dbReference type="InterPro" id="IPR050504">
    <property type="entry name" value="IgSF_BTN/MOG"/>
</dbReference>